<keyword evidence="8 16" id="KW-0560">Oxidoreductase</keyword>
<dbReference type="PANTHER" id="PTHR21363">
    <property type="entry name" value="PREPHENATE DEHYDROGENASE"/>
    <property type="match status" value="1"/>
</dbReference>
<protein>
    <recommendedName>
        <fullName evidence="15 16">T-protein</fullName>
    </recommendedName>
</protein>
<dbReference type="Proteomes" id="UP000254329">
    <property type="component" value="Unassembled WGS sequence"/>
</dbReference>
<evidence type="ECO:0000256" key="8">
    <source>
        <dbReference type="ARBA" id="ARBA00023002"/>
    </source>
</evidence>
<dbReference type="AlphaFoldDB" id="A0A1V4B3B6"/>
<organism evidence="19 20">
    <name type="scientific">Canicola haemoglobinophilus</name>
    <dbReference type="NCBI Taxonomy" id="733"/>
    <lineage>
        <taxon>Bacteria</taxon>
        <taxon>Pseudomonadati</taxon>
        <taxon>Pseudomonadota</taxon>
        <taxon>Gammaproteobacteria</taxon>
        <taxon>Pasteurellales</taxon>
        <taxon>Pasteurellaceae</taxon>
        <taxon>Canicola</taxon>
    </lineage>
</organism>
<dbReference type="Pfam" id="PF20463">
    <property type="entry name" value="PDH_C"/>
    <property type="match status" value="1"/>
</dbReference>
<comment type="catalytic activity">
    <reaction evidence="13">
        <text>prephenate + NAD(+) = 3-(4-hydroxyphenyl)pyruvate + CO2 + NADH</text>
        <dbReference type="Rhea" id="RHEA:13869"/>
        <dbReference type="ChEBI" id="CHEBI:16526"/>
        <dbReference type="ChEBI" id="CHEBI:29934"/>
        <dbReference type="ChEBI" id="CHEBI:36242"/>
        <dbReference type="ChEBI" id="CHEBI:57540"/>
        <dbReference type="ChEBI" id="CHEBI:57945"/>
        <dbReference type="EC" id="1.3.1.12"/>
    </reaction>
</comment>
<dbReference type="GO" id="GO:0006571">
    <property type="term" value="P:tyrosine biosynthetic process"/>
    <property type="evidence" value="ECO:0007669"/>
    <property type="project" value="UniProtKB-UniPathway"/>
</dbReference>
<gene>
    <name evidence="19" type="primary">tyrA</name>
    <name evidence="19" type="ORF">NCTC1659_02011</name>
</gene>
<dbReference type="GO" id="GO:0046417">
    <property type="term" value="P:chorismate metabolic process"/>
    <property type="evidence" value="ECO:0007669"/>
    <property type="project" value="InterPro"/>
</dbReference>
<dbReference type="NCBIfam" id="NF008400">
    <property type="entry name" value="PRK11199.1"/>
    <property type="match status" value="1"/>
</dbReference>
<dbReference type="SUPFAM" id="SSF48179">
    <property type="entry name" value="6-phosphogluconate dehydrogenase C-terminal domain-like"/>
    <property type="match status" value="1"/>
</dbReference>
<dbReference type="InterPro" id="IPR003099">
    <property type="entry name" value="Prephen_DH"/>
</dbReference>
<evidence type="ECO:0000256" key="11">
    <source>
        <dbReference type="ARBA" id="ARBA00023235"/>
    </source>
</evidence>
<dbReference type="Gene3D" id="1.10.3660.10">
    <property type="entry name" value="6-phosphogluconate dehydrogenase C-terminal like domain"/>
    <property type="match status" value="1"/>
</dbReference>
<dbReference type="SUPFAM" id="SSF48600">
    <property type="entry name" value="Chorismate mutase II"/>
    <property type="match status" value="1"/>
</dbReference>
<dbReference type="UniPathway" id="UPA00122">
    <property type="reaction ID" value="UER00961"/>
</dbReference>
<evidence type="ECO:0000313" key="20">
    <source>
        <dbReference type="Proteomes" id="UP000254329"/>
    </source>
</evidence>
<keyword evidence="5 16" id="KW-0963">Cytoplasm</keyword>
<dbReference type="UniPathway" id="UPA00120">
    <property type="reaction ID" value="UER00203"/>
</dbReference>
<dbReference type="GO" id="GO:0008977">
    <property type="term" value="F:prephenate dehydrogenase (NAD+) activity"/>
    <property type="evidence" value="ECO:0007669"/>
    <property type="project" value="UniProtKB-EC"/>
</dbReference>
<dbReference type="NCBIfam" id="TIGR01799">
    <property type="entry name" value="CM_T"/>
    <property type="match status" value="1"/>
</dbReference>
<name>A0A1V4B3B6_9PAST</name>
<dbReference type="STRING" id="733.B0186_01850"/>
<evidence type="ECO:0000259" key="17">
    <source>
        <dbReference type="PROSITE" id="PS51168"/>
    </source>
</evidence>
<feature type="domain" description="Chorismate mutase" evidence="17">
    <location>
        <begin position="1"/>
        <end position="89"/>
    </location>
</feature>
<dbReference type="PROSITE" id="PS51176">
    <property type="entry name" value="PDH_ADH"/>
    <property type="match status" value="1"/>
</dbReference>
<evidence type="ECO:0000256" key="15">
    <source>
        <dbReference type="ARBA" id="ARBA00074179"/>
    </source>
</evidence>
<evidence type="ECO:0000256" key="6">
    <source>
        <dbReference type="ARBA" id="ARBA00022498"/>
    </source>
</evidence>
<evidence type="ECO:0000259" key="18">
    <source>
        <dbReference type="PROSITE" id="PS51176"/>
    </source>
</evidence>
<evidence type="ECO:0000256" key="1">
    <source>
        <dbReference type="ARBA" id="ARBA00000824"/>
    </source>
</evidence>
<dbReference type="PIRSF" id="PIRSF001499">
    <property type="entry name" value="Chor_mut_pdh_Tpr"/>
    <property type="match status" value="1"/>
</dbReference>
<sequence>MDKLKALRAEIDDLDRELLQLFAQRLELVKRVGAVKHQHGLPIYAPERENEMLQARRNEAEKLGVSPDLIEDVLRRLMRESYARENQYGFKTTNAEIKKIVIVGGKGKLGALFARYLTASGYQVAILDQQDWQNADQILQNADVVIVCVPIAQTLAVIERLQPYLTEQMLLADLTSVKRQPLEKMLQVHQGAVLGLHPMFGPDIASMAKQVVVRCDGRYPEKYQWLLDQIQIWGAKIYQVDASEHDKSMTYIQALRHFSTFANGLHLSKQPVELAQLLALSSPIYRLELAMIGRLFAQDAELYADIIMDKPENLAIIESLKQSYEESLKFFEQGDKQGFIDSFNQVREWFGEYSEQFLKESRQLLQQANDYRNDEIIKA</sequence>
<dbReference type="Gene3D" id="1.20.59.10">
    <property type="entry name" value="Chorismate mutase"/>
    <property type="match status" value="1"/>
</dbReference>
<comment type="subcellular location">
    <subcellularLocation>
        <location evidence="2 16">Cytoplasm</location>
    </subcellularLocation>
</comment>
<evidence type="ECO:0000256" key="4">
    <source>
        <dbReference type="ARBA" id="ARBA00005067"/>
    </source>
</evidence>
<comment type="similarity">
    <text evidence="14">In the C-terminal section; belongs to the prephenate/arogenate dehydrogenase family.</text>
</comment>
<keyword evidence="7 16" id="KW-0028">Amino-acid biosynthesis</keyword>
<dbReference type="InterPro" id="IPR036291">
    <property type="entry name" value="NAD(P)-bd_dom_sf"/>
</dbReference>
<dbReference type="Gene3D" id="3.40.50.720">
    <property type="entry name" value="NAD(P)-binding Rossmann-like Domain"/>
    <property type="match status" value="1"/>
</dbReference>
<evidence type="ECO:0000256" key="14">
    <source>
        <dbReference type="ARBA" id="ARBA00061334"/>
    </source>
</evidence>
<evidence type="ECO:0000256" key="10">
    <source>
        <dbReference type="ARBA" id="ARBA00023141"/>
    </source>
</evidence>
<comment type="pathway">
    <text evidence="3 16">Metabolic intermediate biosynthesis; prephenate biosynthesis; prephenate from chorismate: step 1/1.</text>
</comment>
<evidence type="ECO:0000256" key="7">
    <source>
        <dbReference type="ARBA" id="ARBA00022605"/>
    </source>
</evidence>
<dbReference type="InterPro" id="IPR046826">
    <property type="entry name" value="PDH_N"/>
</dbReference>
<reference evidence="19 20" key="1">
    <citation type="submission" date="2018-06" db="EMBL/GenBank/DDBJ databases">
        <authorList>
            <consortium name="Pathogen Informatics"/>
            <person name="Doyle S."/>
        </authorList>
    </citation>
    <scope>NUCLEOTIDE SEQUENCE [LARGE SCALE GENOMIC DNA]</scope>
    <source>
        <strain evidence="19 20">NCTC1659</strain>
    </source>
</reference>
<dbReference type="InterPro" id="IPR011277">
    <property type="entry name" value="CM_T"/>
</dbReference>
<dbReference type="GO" id="GO:0070403">
    <property type="term" value="F:NAD+ binding"/>
    <property type="evidence" value="ECO:0007669"/>
    <property type="project" value="InterPro"/>
</dbReference>
<dbReference type="InterPro" id="IPR008927">
    <property type="entry name" value="6-PGluconate_DH-like_C_sf"/>
</dbReference>
<evidence type="ECO:0000256" key="13">
    <source>
        <dbReference type="ARBA" id="ARBA00049260"/>
    </source>
</evidence>
<dbReference type="Pfam" id="PF02153">
    <property type="entry name" value="PDH_N"/>
    <property type="match status" value="1"/>
</dbReference>
<dbReference type="PANTHER" id="PTHR21363:SF0">
    <property type="entry name" value="PREPHENATE DEHYDROGENASE [NADP(+)]"/>
    <property type="match status" value="1"/>
</dbReference>
<dbReference type="InterPro" id="IPR050812">
    <property type="entry name" value="Preph/Arog_dehydrog"/>
</dbReference>
<comment type="pathway">
    <text evidence="4 16">Amino-acid biosynthesis; L-tyrosine biosynthesis; (4-hydroxyphenyl)pyruvate from prephenate (NAD(+) route): step 1/1.</text>
</comment>
<evidence type="ECO:0000256" key="5">
    <source>
        <dbReference type="ARBA" id="ARBA00022490"/>
    </source>
</evidence>
<feature type="domain" description="Prephenate/arogenate dehydrogenase" evidence="18">
    <location>
        <begin position="98"/>
        <end position="361"/>
    </location>
</feature>
<dbReference type="GO" id="GO:0005737">
    <property type="term" value="C:cytoplasm"/>
    <property type="evidence" value="ECO:0007669"/>
    <property type="project" value="UniProtKB-SubCell"/>
</dbReference>
<accession>A0A1V4B3B6</accession>
<dbReference type="SMART" id="SM00830">
    <property type="entry name" value="CM_2"/>
    <property type="match status" value="1"/>
</dbReference>
<evidence type="ECO:0000256" key="2">
    <source>
        <dbReference type="ARBA" id="ARBA00004496"/>
    </source>
</evidence>
<keyword evidence="12" id="KW-0511">Multifunctional enzyme</keyword>
<dbReference type="InterPro" id="IPR036979">
    <property type="entry name" value="CM_dom_sf"/>
</dbReference>
<dbReference type="RefSeq" id="WP_078217684.1">
    <property type="nucleotide sequence ID" value="NZ_MUXZ01000005.1"/>
</dbReference>
<dbReference type="Pfam" id="PF01817">
    <property type="entry name" value="CM_2"/>
    <property type="match status" value="1"/>
</dbReference>
<dbReference type="InterPro" id="IPR002701">
    <property type="entry name" value="CM_II_prokaryot"/>
</dbReference>
<keyword evidence="6 16" id="KW-0827">Tyrosine biosynthesis</keyword>
<dbReference type="GO" id="GO:0004665">
    <property type="term" value="F:prephenate dehydrogenase (NADP+) activity"/>
    <property type="evidence" value="ECO:0007669"/>
    <property type="project" value="InterPro"/>
</dbReference>
<evidence type="ECO:0000256" key="12">
    <source>
        <dbReference type="ARBA" id="ARBA00023268"/>
    </source>
</evidence>
<evidence type="ECO:0000256" key="9">
    <source>
        <dbReference type="ARBA" id="ARBA00023027"/>
    </source>
</evidence>
<keyword evidence="9 16" id="KW-0520">NAD</keyword>
<keyword evidence="20" id="KW-1185">Reference proteome</keyword>
<comment type="catalytic activity">
    <reaction evidence="1">
        <text>chorismate = prephenate</text>
        <dbReference type="Rhea" id="RHEA:13897"/>
        <dbReference type="ChEBI" id="CHEBI:29748"/>
        <dbReference type="ChEBI" id="CHEBI:29934"/>
        <dbReference type="EC" id="5.4.99.5"/>
    </reaction>
</comment>
<dbReference type="PROSITE" id="PS51168">
    <property type="entry name" value="CHORISMATE_MUT_2"/>
    <property type="match status" value="1"/>
</dbReference>
<evidence type="ECO:0000256" key="16">
    <source>
        <dbReference type="PIRNR" id="PIRNR001499"/>
    </source>
</evidence>
<proteinExistence type="inferred from homology"/>
<dbReference type="InterPro" id="IPR046825">
    <property type="entry name" value="PDH_C"/>
</dbReference>
<dbReference type="GO" id="GO:0004106">
    <property type="term" value="F:chorismate mutase activity"/>
    <property type="evidence" value="ECO:0007669"/>
    <property type="project" value="UniProtKB-EC"/>
</dbReference>
<dbReference type="EMBL" id="UGHF01000001">
    <property type="protein sequence ID" value="STO60712.1"/>
    <property type="molecule type" value="Genomic_DNA"/>
</dbReference>
<dbReference type="SUPFAM" id="SSF51735">
    <property type="entry name" value="NAD(P)-binding Rossmann-fold domains"/>
    <property type="match status" value="1"/>
</dbReference>
<dbReference type="InterPro" id="IPR008244">
    <property type="entry name" value="Chor_mut/prephenate_DH_T"/>
</dbReference>
<keyword evidence="10 16" id="KW-0057">Aromatic amino acid biosynthesis</keyword>
<keyword evidence="11 16" id="KW-0413">Isomerase</keyword>
<evidence type="ECO:0000256" key="3">
    <source>
        <dbReference type="ARBA" id="ARBA00004817"/>
    </source>
</evidence>
<dbReference type="FunFam" id="1.10.3660.10:FF:000001">
    <property type="entry name" value="T-protein"/>
    <property type="match status" value="1"/>
</dbReference>
<dbReference type="InterPro" id="IPR036263">
    <property type="entry name" value="Chorismate_II_sf"/>
</dbReference>
<evidence type="ECO:0000313" key="19">
    <source>
        <dbReference type="EMBL" id="STO60712.1"/>
    </source>
</evidence>